<name>A0ABT6SIV8_9ACTN</name>
<comment type="caution">
    <text evidence="2">The sequence shown here is derived from an EMBL/GenBank/DDBJ whole genome shotgun (WGS) entry which is preliminary data.</text>
</comment>
<proteinExistence type="predicted"/>
<feature type="region of interest" description="Disordered" evidence="1">
    <location>
        <begin position="87"/>
        <end position="122"/>
    </location>
</feature>
<dbReference type="EMBL" id="JASCIQ010000039">
    <property type="protein sequence ID" value="MDI3407954.1"/>
    <property type="molecule type" value="Genomic_DNA"/>
</dbReference>
<evidence type="ECO:0000256" key="1">
    <source>
        <dbReference type="SAM" id="MobiDB-lite"/>
    </source>
</evidence>
<keyword evidence="3" id="KW-1185">Reference proteome</keyword>
<evidence type="ECO:0000313" key="3">
    <source>
        <dbReference type="Proteomes" id="UP001223978"/>
    </source>
</evidence>
<evidence type="ECO:0000313" key="2">
    <source>
        <dbReference type="EMBL" id="MDI3407954.1"/>
    </source>
</evidence>
<protein>
    <submittedName>
        <fullName evidence="2">Uncharacterized protein</fullName>
    </submittedName>
</protein>
<organism evidence="2 3">
    <name type="scientific">Streptomyces cavernicola</name>
    <dbReference type="NCBI Taxonomy" id="3043613"/>
    <lineage>
        <taxon>Bacteria</taxon>
        <taxon>Bacillati</taxon>
        <taxon>Actinomycetota</taxon>
        <taxon>Actinomycetes</taxon>
        <taxon>Kitasatosporales</taxon>
        <taxon>Streptomycetaceae</taxon>
        <taxon>Streptomyces</taxon>
    </lineage>
</organism>
<reference evidence="2 3" key="1">
    <citation type="submission" date="2023-05" db="EMBL/GenBank/DDBJ databases">
        <title>Draft genome sequence of Streptomyces sp. B-S-A6 isolated from a cave soil in Thailand.</title>
        <authorList>
            <person name="Chamroensaksri N."/>
            <person name="Muangham S."/>
        </authorList>
    </citation>
    <scope>NUCLEOTIDE SEQUENCE [LARGE SCALE GENOMIC DNA]</scope>
    <source>
        <strain evidence="2 3">B-S-A6</strain>
    </source>
</reference>
<feature type="compositionally biased region" description="Basic and acidic residues" evidence="1">
    <location>
        <begin position="87"/>
        <end position="99"/>
    </location>
</feature>
<sequence>MTASGALRLLPWTTADGKPCFLAGDGTGYLSRVADNIEAVQLDMGSDLLAHATHMLDNLKVPNGELRFLACRLVEALTDALRVAESRGARLPVVEHPEDPDPIEPGDGPDQVGDSEPPSPAA</sequence>
<dbReference type="Proteomes" id="UP001223978">
    <property type="component" value="Unassembled WGS sequence"/>
</dbReference>
<gene>
    <name evidence="2" type="ORF">QIS96_29580</name>
</gene>
<accession>A0ABT6SIV8</accession>